<organism evidence="1 2">
    <name type="scientific">Clostridium yunnanense</name>
    <dbReference type="NCBI Taxonomy" id="2800325"/>
    <lineage>
        <taxon>Bacteria</taxon>
        <taxon>Bacillati</taxon>
        <taxon>Bacillota</taxon>
        <taxon>Clostridia</taxon>
        <taxon>Eubacteriales</taxon>
        <taxon>Clostridiaceae</taxon>
        <taxon>Clostridium</taxon>
    </lineage>
</organism>
<sequence>MVNKTNLKELQEKMNRYYGFDFIQETYTFEVKDQGEEILVLCKDGDTKELVWDLNVPMAEDIDTLMKSLIGQFYEDYINYYNRIIRSWAGYSARKVK</sequence>
<comment type="caution">
    <text evidence="1">The sequence shown here is derived from an EMBL/GenBank/DDBJ whole genome shotgun (WGS) entry which is preliminary data.</text>
</comment>
<name>A0ABS1EII4_9CLOT</name>
<gene>
    <name evidence="1" type="ORF">JHL18_00665</name>
</gene>
<dbReference type="EMBL" id="JAENHN010000002">
    <property type="protein sequence ID" value="MBK1809160.1"/>
    <property type="molecule type" value="Genomic_DNA"/>
</dbReference>
<evidence type="ECO:0000313" key="2">
    <source>
        <dbReference type="Proteomes" id="UP000596739"/>
    </source>
</evidence>
<protein>
    <submittedName>
        <fullName evidence="1">Uncharacterized protein</fullName>
    </submittedName>
</protein>
<dbReference type="Proteomes" id="UP000596739">
    <property type="component" value="Unassembled WGS sequence"/>
</dbReference>
<keyword evidence="2" id="KW-1185">Reference proteome</keyword>
<evidence type="ECO:0000313" key="1">
    <source>
        <dbReference type="EMBL" id="MBK1809160.1"/>
    </source>
</evidence>
<dbReference type="RefSeq" id="WP_200265708.1">
    <property type="nucleotide sequence ID" value="NZ_JAENHN010000002.1"/>
</dbReference>
<reference evidence="2" key="1">
    <citation type="submission" date="2021-01" db="EMBL/GenBank/DDBJ databases">
        <title>Genome public.</title>
        <authorList>
            <person name="Liu C."/>
            <person name="Sun Q."/>
        </authorList>
    </citation>
    <scope>NUCLEOTIDE SEQUENCE [LARGE SCALE GENOMIC DNA]</scope>
    <source>
        <strain evidence="2">YIM B02505</strain>
    </source>
</reference>
<accession>A0ABS1EII4</accession>
<proteinExistence type="predicted"/>